<organism evidence="5 6">
    <name type="scientific">Tetracentron sinense</name>
    <name type="common">Spur-leaf</name>
    <dbReference type="NCBI Taxonomy" id="13715"/>
    <lineage>
        <taxon>Eukaryota</taxon>
        <taxon>Viridiplantae</taxon>
        <taxon>Streptophyta</taxon>
        <taxon>Embryophyta</taxon>
        <taxon>Tracheophyta</taxon>
        <taxon>Spermatophyta</taxon>
        <taxon>Magnoliopsida</taxon>
        <taxon>Trochodendrales</taxon>
        <taxon>Trochodendraceae</taxon>
        <taxon>Tetracentron</taxon>
    </lineage>
</organism>
<feature type="compositionally biased region" description="Basic residues" evidence="3">
    <location>
        <begin position="110"/>
        <end position="120"/>
    </location>
</feature>
<comment type="similarity">
    <text evidence="2">Belongs to the histone H2B family.</text>
</comment>
<proteinExistence type="inferred from homology"/>
<dbReference type="SUPFAM" id="SSF47113">
    <property type="entry name" value="Histone-fold"/>
    <property type="match status" value="1"/>
</dbReference>
<dbReference type="GO" id="GO:0030527">
    <property type="term" value="F:structural constituent of chromatin"/>
    <property type="evidence" value="ECO:0007669"/>
    <property type="project" value="InterPro"/>
</dbReference>
<keyword evidence="6" id="KW-1185">Reference proteome</keyword>
<dbReference type="Pfam" id="PF00125">
    <property type="entry name" value="Histone"/>
    <property type="match status" value="1"/>
</dbReference>
<evidence type="ECO:0000313" key="6">
    <source>
        <dbReference type="Proteomes" id="UP000655225"/>
    </source>
</evidence>
<dbReference type="AlphaFoldDB" id="A0A834YZZ9"/>
<sequence>MAPKRSGKVVGTVVKSTMKVVEKTVKVAAVASKERIIQGEKEKEKLIVSPKKPIKVVVEEKTLEEVVQVSSKAQKQGQHEQGKENKEEPHKVTSPLKQELEPSKKEDKKRGRKKGSRNRRKEGGEEYKRYVYRVLKQVHPEMGISSKAMRVLNGFMKDMFERLADEAARLSKYTQRMTLSSREIQSAVRLVLPGELGKHAVAEGTKAVTNYMSNVSGRSKS</sequence>
<dbReference type="InterPro" id="IPR007125">
    <property type="entry name" value="H2A/H2B/H3"/>
</dbReference>
<evidence type="ECO:0000259" key="4">
    <source>
        <dbReference type="Pfam" id="PF00125"/>
    </source>
</evidence>
<dbReference type="SMART" id="SM00427">
    <property type="entry name" value="H2B"/>
    <property type="match status" value="1"/>
</dbReference>
<dbReference type="Proteomes" id="UP000655225">
    <property type="component" value="Unassembled WGS sequence"/>
</dbReference>
<evidence type="ECO:0000256" key="3">
    <source>
        <dbReference type="SAM" id="MobiDB-lite"/>
    </source>
</evidence>
<feature type="compositionally biased region" description="Basic and acidic residues" evidence="3">
    <location>
        <begin position="98"/>
        <end position="109"/>
    </location>
</feature>
<dbReference type="OrthoDB" id="1913820at2759"/>
<dbReference type="FunFam" id="1.10.20.10:FF:000043">
    <property type="entry name" value="Histone H2B"/>
    <property type="match status" value="1"/>
</dbReference>
<dbReference type="GO" id="GO:0005634">
    <property type="term" value="C:nucleus"/>
    <property type="evidence" value="ECO:0007669"/>
    <property type="project" value="UniProtKB-ARBA"/>
</dbReference>
<dbReference type="OMA" id="GHEGYKT"/>
<protein>
    <recommendedName>
        <fullName evidence="4">Core Histone H2A/H2B/H3 domain-containing protein</fullName>
    </recommendedName>
</protein>
<dbReference type="InterPro" id="IPR000558">
    <property type="entry name" value="Histone_H2B"/>
</dbReference>
<evidence type="ECO:0000256" key="1">
    <source>
        <dbReference type="ARBA" id="ARBA00002001"/>
    </source>
</evidence>
<feature type="region of interest" description="Disordered" evidence="3">
    <location>
        <begin position="68"/>
        <end position="122"/>
    </location>
</feature>
<evidence type="ECO:0000313" key="5">
    <source>
        <dbReference type="EMBL" id="KAF8397775.1"/>
    </source>
</evidence>
<name>A0A834YZZ9_TETSI</name>
<comment type="function">
    <text evidence="1">Core component of nucleosome. Nucleosomes wrap and compact DNA into chromatin, limiting DNA accessibility to the cellular machineries which require DNA as a template. Histones thereby play a central role in transcription regulation, DNA repair, DNA replication and chromosomal stability. DNA accessibility is regulated via a complex set of post-translational modifications of histones, also called histone code, and nucleosome remodeling.</text>
</comment>
<dbReference type="InterPro" id="IPR009072">
    <property type="entry name" value="Histone-fold"/>
</dbReference>
<feature type="domain" description="Core Histone H2A/H2B/H3" evidence="4">
    <location>
        <begin position="109"/>
        <end position="190"/>
    </location>
</feature>
<dbReference type="GO" id="GO:0000786">
    <property type="term" value="C:nucleosome"/>
    <property type="evidence" value="ECO:0007669"/>
    <property type="project" value="InterPro"/>
</dbReference>
<dbReference type="GO" id="GO:0003677">
    <property type="term" value="F:DNA binding"/>
    <property type="evidence" value="ECO:0007669"/>
    <property type="project" value="InterPro"/>
</dbReference>
<dbReference type="PANTHER" id="PTHR23428">
    <property type="entry name" value="HISTONE H2B"/>
    <property type="match status" value="1"/>
</dbReference>
<gene>
    <name evidence="5" type="ORF">HHK36_016697</name>
</gene>
<reference evidence="5 6" key="1">
    <citation type="submission" date="2020-04" db="EMBL/GenBank/DDBJ databases">
        <title>Plant Genome Project.</title>
        <authorList>
            <person name="Zhang R.-G."/>
        </authorList>
    </citation>
    <scope>NUCLEOTIDE SEQUENCE [LARGE SCALE GENOMIC DNA]</scope>
    <source>
        <strain evidence="5">YNK0</strain>
        <tissue evidence="5">Leaf</tissue>
    </source>
</reference>
<feature type="compositionally biased region" description="Basic and acidic residues" evidence="3">
    <location>
        <begin position="77"/>
        <end position="91"/>
    </location>
</feature>
<dbReference type="EMBL" id="JABCRI010000011">
    <property type="protein sequence ID" value="KAF8397775.1"/>
    <property type="molecule type" value="Genomic_DNA"/>
</dbReference>
<dbReference type="Gene3D" id="1.10.20.10">
    <property type="entry name" value="Histone, subunit A"/>
    <property type="match status" value="1"/>
</dbReference>
<dbReference type="PRINTS" id="PR00621">
    <property type="entry name" value="HISTONEH2B"/>
</dbReference>
<evidence type="ECO:0000256" key="2">
    <source>
        <dbReference type="ARBA" id="ARBA00006846"/>
    </source>
</evidence>
<dbReference type="GO" id="GO:0046982">
    <property type="term" value="F:protein heterodimerization activity"/>
    <property type="evidence" value="ECO:0007669"/>
    <property type="project" value="InterPro"/>
</dbReference>
<dbReference type="CDD" id="cd22910">
    <property type="entry name" value="HFD_H2B"/>
    <property type="match status" value="1"/>
</dbReference>
<accession>A0A834YZZ9</accession>
<comment type="caution">
    <text evidence="5">The sequence shown here is derived from an EMBL/GenBank/DDBJ whole genome shotgun (WGS) entry which is preliminary data.</text>
</comment>